<feature type="domain" description="HTH cro/C1-type" evidence="1">
    <location>
        <begin position="29"/>
        <end position="83"/>
    </location>
</feature>
<dbReference type="GeneID" id="57475500"/>
<dbReference type="Gene3D" id="3.30.450.180">
    <property type="match status" value="1"/>
</dbReference>
<accession>A0A2C9EKT6</accession>
<dbReference type="AlphaFoldDB" id="A0A2C9EKT6"/>
<dbReference type="SMART" id="SM00530">
    <property type="entry name" value="HTH_XRE"/>
    <property type="match status" value="1"/>
</dbReference>
<proteinExistence type="predicted"/>
<dbReference type="InterPro" id="IPR010982">
    <property type="entry name" value="Lambda_DNA-bd_dom_sf"/>
</dbReference>
<keyword evidence="2" id="KW-0238">DNA-binding</keyword>
<gene>
    <name evidence="2" type="ORF">PFLCHA0_c25060</name>
</gene>
<dbReference type="KEGG" id="pprc:PFLCHA0_c25060"/>
<dbReference type="SUPFAM" id="SSF47413">
    <property type="entry name" value="lambda repressor-like DNA-binding domains"/>
    <property type="match status" value="1"/>
</dbReference>
<sequence length="283" mass="29907">MPVPDSGRAAMPCTLEAPRAGPLPVGAQLRQLRRQARLSQLDLALQAGISQRHLSCVETGRAQPSPALLDALLTTLDTPLPQRNRVFLAAGYAPRYAALPLADPGLAPVRAALMHLLKANNPAPAIVIDSGWQVLAANQATAALFQLLGLSQHAMEQGFNLLTALLEPGGFGDCLINAEEVRQVAWQRASREAMGDPGLAALLAGLPFPGESPATPSPAEPLLLTRVRGPGGELRFLSTFTTFGMPQDITVASLRIEHLIPADEPTWQALTLACERLGGLEPG</sequence>
<dbReference type="eggNOG" id="COG3620">
    <property type="taxonomic scope" value="Bacteria"/>
</dbReference>
<dbReference type="HOGENOM" id="CLU_083309_0_0_6"/>
<dbReference type="Pfam" id="PF17765">
    <property type="entry name" value="MLTR_LBD"/>
    <property type="match status" value="1"/>
</dbReference>
<organism evidence="2 3">
    <name type="scientific">Pseudomonas protegens (strain DSM 19095 / LMG 27888 / CFBP 6595 / CHA0)</name>
    <dbReference type="NCBI Taxonomy" id="1124983"/>
    <lineage>
        <taxon>Bacteria</taxon>
        <taxon>Pseudomonadati</taxon>
        <taxon>Pseudomonadota</taxon>
        <taxon>Gammaproteobacteria</taxon>
        <taxon>Pseudomonadales</taxon>
        <taxon>Pseudomonadaceae</taxon>
        <taxon>Pseudomonas</taxon>
    </lineage>
</organism>
<dbReference type="InterPro" id="IPR041413">
    <property type="entry name" value="MLTR_LBD"/>
</dbReference>
<evidence type="ECO:0000313" key="3">
    <source>
        <dbReference type="Proteomes" id="UP000013940"/>
    </source>
</evidence>
<name>A0A2C9EKT6_PSEPH</name>
<evidence type="ECO:0000259" key="1">
    <source>
        <dbReference type="PROSITE" id="PS50943"/>
    </source>
</evidence>
<evidence type="ECO:0000313" key="2">
    <source>
        <dbReference type="EMBL" id="AGL84277.1"/>
    </source>
</evidence>
<protein>
    <submittedName>
        <fullName evidence="2">DNA-binding protein</fullName>
    </submittedName>
</protein>
<dbReference type="PANTHER" id="PTHR35010">
    <property type="entry name" value="BLL4672 PROTEIN-RELATED"/>
    <property type="match status" value="1"/>
</dbReference>
<dbReference type="RefSeq" id="WP_015635197.1">
    <property type="nucleotide sequence ID" value="NC_021237.1"/>
</dbReference>
<dbReference type="Pfam" id="PF13560">
    <property type="entry name" value="HTH_31"/>
    <property type="match status" value="1"/>
</dbReference>
<reference evidence="3" key="1">
    <citation type="journal article" date="2014" name="Genome Announc.">
        <title>Full-genome sequence of the plant growth-promoting bacterium Pseudomonas protegens CHA0.</title>
        <authorList>
            <person name="Jousset A."/>
            <person name="Schuldes J."/>
            <person name="Keel C."/>
            <person name="Maurhofer M."/>
            <person name="Daniel R."/>
            <person name="Scheu S."/>
            <person name="Thuermer A."/>
        </authorList>
    </citation>
    <scope>NUCLEOTIDE SEQUENCE [LARGE SCALE GENOMIC DNA]</scope>
    <source>
        <strain evidence="3">DSM 19095 / LMG 27888 / CFBP 6595 / CHA0</strain>
    </source>
</reference>
<dbReference type="GO" id="GO:0003677">
    <property type="term" value="F:DNA binding"/>
    <property type="evidence" value="ECO:0007669"/>
    <property type="project" value="UniProtKB-KW"/>
</dbReference>
<dbReference type="EMBL" id="CP003190">
    <property type="protein sequence ID" value="AGL84277.1"/>
    <property type="molecule type" value="Genomic_DNA"/>
</dbReference>
<dbReference type="PANTHER" id="PTHR35010:SF4">
    <property type="entry name" value="BLL5781 PROTEIN"/>
    <property type="match status" value="1"/>
</dbReference>
<dbReference type="PROSITE" id="PS50943">
    <property type="entry name" value="HTH_CROC1"/>
    <property type="match status" value="1"/>
</dbReference>
<dbReference type="InterPro" id="IPR001387">
    <property type="entry name" value="Cro/C1-type_HTH"/>
</dbReference>
<dbReference type="CDD" id="cd00093">
    <property type="entry name" value="HTH_XRE"/>
    <property type="match status" value="1"/>
</dbReference>
<dbReference type="Gene3D" id="1.10.260.40">
    <property type="entry name" value="lambda repressor-like DNA-binding domains"/>
    <property type="match status" value="1"/>
</dbReference>
<dbReference type="Proteomes" id="UP000013940">
    <property type="component" value="Chromosome"/>
</dbReference>